<gene>
    <name evidence="1" type="ORF">WMG39_23695</name>
</gene>
<dbReference type="RefSeq" id="WP_340523664.1">
    <property type="nucleotide sequence ID" value="NZ_JBBLXS010000447.1"/>
</dbReference>
<sequence length="238" mass="26583">MSKKAEIALTAAEQLLWDAKAKVRVLLNLWNEGEGKSKVNQGKLTKLIARTNENKKTYELVLNELEDSGAIAYLREKGRSQVELTAKGKEVLAAGLKNRDSLFEFDGSQMGARLGNALLKWMRHEDGALGVGVEAGKGDVGAIGSYEEFMSVALKVYDSLNRDYNLDDLVPIYRMRRAIGERVARSEFNEWLLDMQANDIFQLIGGEMTDITIDKAEDSIKTELGALRYYAKRLSSKN</sequence>
<comment type="caution">
    <text evidence="1">The sequence shown here is derived from an EMBL/GenBank/DDBJ whole genome shotgun (WGS) entry which is preliminary data.</text>
</comment>
<keyword evidence="2" id="KW-1185">Reference proteome</keyword>
<proteinExistence type="predicted"/>
<dbReference type="Proteomes" id="UP001384579">
    <property type="component" value="Unassembled WGS sequence"/>
</dbReference>
<accession>A0ABU8YTW5</accession>
<dbReference type="Gene3D" id="1.10.10.10">
    <property type="entry name" value="Winged helix-like DNA-binding domain superfamily/Winged helix DNA-binding domain"/>
    <property type="match status" value="1"/>
</dbReference>
<evidence type="ECO:0000313" key="1">
    <source>
        <dbReference type="EMBL" id="MEK0187818.1"/>
    </source>
</evidence>
<protein>
    <submittedName>
        <fullName evidence="1">Uncharacterized protein</fullName>
    </submittedName>
</protein>
<dbReference type="InterPro" id="IPR036388">
    <property type="entry name" value="WH-like_DNA-bd_sf"/>
</dbReference>
<name>A0ABU8YTW5_9CYAN</name>
<organism evidence="1 2">
    <name type="scientific">Microcoleus anatoxicus PTRS2</name>
    <dbReference type="NCBI Taxonomy" id="2705321"/>
    <lineage>
        <taxon>Bacteria</taxon>
        <taxon>Bacillati</taxon>
        <taxon>Cyanobacteriota</taxon>
        <taxon>Cyanophyceae</taxon>
        <taxon>Oscillatoriophycideae</taxon>
        <taxon>Oscillatoriales</taxon>
        <taxon>Microcoleaceae</taxon>
        <taxon>Microcoleus</taxon>
        <taxon>Microcoleus anatoxicus</taxon>
    </lineage>
</organism>
<evidence type="ECO:0000313" key="2">
    <source>
        <dbReference type="Proteomes" id="UP001384579"/>
    </source>
</evidence>
<reference evidence="1 2" key="1">
    <citation type="journal article" date="2020" name="Harmful Algae">
        <title>Molecular and morphological characterization of a novel dihydroanatoxin-a producing Microcoleus species (cyanobacteria) from the Russian River, California, USA.</title>
        <authorList>
            <person name="Conklin K.Y."/>
            <person name="Stancheva R."/>
            <person name="Otten T.G."/>
            <person name="Fadness R."/>
            <person name="Boyer G.L."/>
            <person name="Read B."/>
            <person name="Zhang X."/>
            <person name="Sheath R.G."/>
        </authorList>
    </citation>
    <scope>NUCLEOTIDE SEQUENCE [LARGE SCALE GENOMIC DNA]</scope>
    <source>
        <strain evidence="1 2">PTRS2</strain>
    </source>
</reference>
<dbReference type="EMBL" id="JBBLXS010000447">
    <property type="protein sequence ID" value="MEK0187818.1"/>
    <property type="molecule type" value="Genomic_DNA"/>
</dbReference>